<dbReference type="Gene3D" id="2.40.230.10">
    <property type="entry name" value="Phospholipase A1"/>
    <property type="match status" value="1"/>
</dbReference>
<keyword evidence="16" id="KW-0443">Lipid metabolism</keyword>
<dbReference type="PANTHER" id="PTHR40457:SF1">
    <property type="entry name" value="PHOSPHOLIPASE A1"/>
    <property type="match status" value="1"/>
</dbReference>
<evidence type="ECO:0000256" key="8">
    <source>
        <dbReference type="ARBA" id="ARBA00013278"/>
    </source>
</evidence>
<dbReference type="Proteomes" id="UP001596043">
    <property type="component" value="Unassembled WGS sequence"/>
</dbReference>
<comment type="catalytic activity">
    <reaction evidence="1">
        <text>a 1,2-diacyl-sn-glycero-3-phosphocholine + H2O = a 2-acyl-sn-glycero-3-phosphocholine + a fatty acid + H(+)</text>
        <dbReference type="Rhea" id="RHEA:18689"/>
        <dbReference type="ChEBI" id="CHEBI:15377"/>
        <dbReference type="ChEBI" id="CHEBI:15378"/>
        <dbReference type="ChEBI" id="CHEBI:28868"/>
        <dbReference type="ChEBI" id="CHEBI:57643"/>
        <dbReference type="ChEBI" id="CHEBI:57875"/>
        <dbReference type="EC" id="3.1.1.32"/>
    </reaction>
</comment>
<comment type="catalytic activity">
    <reaction evidence="2">
        <text>a 1,2-diacyl-sn-glycero-3-phosphocholine + H2O = a 1-acyl-sn-glycero-3-phosphocholine + a fatty acid + H(+)</text>
        <dbReference type="Rhea" id="RHEA:15801"/>
        <dbReference type="ChEBI" id="CHEBI:15377"/>
        <dbReference type="ChEBI" id="CHEBI:15378"/>
        <dbReference type="ChEBI" id="CHEBI:28868"/>
        <dbReference type="ChEBI" id="CHEBI:57643"/>
        <dbReference type="ChEBI" id="CHEBI:58168"/>
        <dbReference type="EC" id="3.1.1.4"/>
    </reaction>
</comment>
<evidence type="ECO:0000313" key="21">
    <source>
        <dbReference type="Proteomes" id="UP001596043"/>
    </source>
</evidence>
<dbReference type="InterPro" id="IPR003187">
    <property type="entry name" value="PLipase_A1"/>
</dbReference>
<evidence type="ECO:0000256" key="1">
    <source>
        <dbReference type="ARBA" id="ARBA00000111"/>
    </source>
</evidence>
<dbReference type="PRINTS" id="PR01486">
    <property type="entry name" value="PHPHLIPASEA1"/>
</dbReference>
<comment type="cofactor">
    <cofactor evidence="3">
        <name>Ca(2+)</name>
        <dbReference type="ChEBI" id="CHEBI:29108"/>
    </cofactor>
</comment>
<evidence type="ECO:0000256" key="4">
    <source>
        <dbReference type="ARBA" id="ARBA00004571"/>
    </source>
</evidence>
<dbReference type="CDD" id="cd00541">
    <property type="entry name" value="OMPLA"/>
    <property type="match status" value="1"/>
</dbReference>
<evidence type="ECO:0000256" key="13">
    <source>
        <dbReference type="ARBA" id="ARBA00022801"/>
    </source>
</evidence>
<name>A0ABV9HUA5_9FLAO</name>
<evidence type="ECO:0000256" key="3">
    <source>
        <dbReference type="ARBA" id="ARBA00001913"/>
    </source>
</evidence>
<dbReference type="PANTHER" id="PTHR40457">
    <property type="entry name" value="PHOSPHOLIPASE A1"/>
    <property type="match status" value="1"/>
</dbReference>
<evidence type="ECO:0000256" key="6">
    <source>
        <dbReference type="ARBA" id="ARBA00011702"/>
    </source>
</evidence>
<evidence type="ECO:0000256" key="19">
    <source>
        <dbReference type="ARBA" id="ARBA00032375"/>
    </source>
</evidence>
<evidence type="ECO:0000256" key="12">
    <source>
        <dbReference type="ARBA" id="ARBA00022729"/>
    </source>
</evidence>
<comment type="subunit">
    <text evidence="6">Homodimer; dimerization is reversible, and the dimeric form is the active one.</text>
</comment>
<accession>A0ABV9HUA5</accession>
<sequence length="296" mass="34173">MNTYRFLFVFIFITSNSIGQTFFQNRKETLSKRWLLKDDSTKLFKVTPYKPVYVLFANYTSAINNLPTSPNPLNTVTTPTLFSDTELKFQLSFKSRAIKKIFGDELGGDLWIGYTQSSRWQLYSASISRPFRETNYEPELMLVFHTPYKIFGFEGVLSGIGVNHQSNGRSDPFSRSWNRIVLQFGWERPAWSVVLRPWWRLPENETEDNNPDIQDYVGRAELLSNFSKGRHDVSIIAKHSLRGGSKSRGSVRLDYAFKVLDNLQILAQVFHGYGENLIDYNHQQTTVGVGISIIQW</sequence>
<keyword evidence="13" id="KW-0378">Hydrolase</keyword>
<evidence type="ECO:0000256" key="2">
    <source>
        <dbReference type="ARBA" id="ARBA00001604"/>
    </source>
</evidence>
<evidence type="ECO:0000256" key="10">
    <source>
        <dbReference type="ARBA" id="ARBA00022692"/>
    </source>
</evidence>
<evidence type="ECO:0000256" key="7">
    <source>
        <dbReference type="ARBA" id="ARBA00013179"/>
    </source>
</evidence>
<reference evidence="21" key="1">
    <citation type="journal article" date="2019" name="Int. J. Syst. Evol. Microbiol.">
        <title>The Global Catalogue of Microorganisms (GCM) 10K type strain sequencing project: providing services to taxonomists for standard genome sequencing and annotation.</title>
        <authorList>
            <consortium name="The Broad Institute Genomics Platform"/>
            <consortium name="The Broad Institute Genome Sequencing Center for Infectious Disease"/>
            <person name="Wu L."/>
            <person name="Ma J."/>
        </authorList>
    </citation>
    <scope>NUCLEOTIDE SEQUENCE [LARGE SCALE GENOMIC DNA]</scope>
    <source>
        <strain evidence="21">YJ-61-S</strain>
    </source>
</reference>
<keyword evidence="17" id="KW-0472">Membrane</keyword>
<protein>
    <recommendedName>
        <fullName evidence="19">Phosphatidylcholine 1-acylhydrolase</fullName>
        <ecNumber evidence="7">3.1.1.32</ecNumber>
        <ecNumber evidence="8">3.1.1.4</ecNumber>
    </recommendedName>
</protein>
<comment type="subcellular location">
    <subcellularLocation>
        <location evidence="4">Cell outer membrane</location>
        <topology evidence="4">Multi-pass membrane protein</topology>
    </subcellularLocation>
</comment>
<evidence type="ECO:0000256" key="14">
    <source>
        <dbReference type="ARBA" id="ARBA00022837"/>
    </source>
</evidence>
<evidence type="ECO:0000256" key="18">
    <source>
        <dbReference type="ARBA" id="ARBA00023237"/>
    </source>
</evidence>
<dbReference type="InterPro" id="IPR036541">
    <property type="entry name" value="PLipase_A1_sf"/>
</dbReference>
<dbReference type="EC" id="3.1.1.4" evidence="8"/>
<keyword evidence="15" id="KW-0442">Lipid degradation</keyword>
<keyword evidence="21" id="KW-1185">Reference proteome</keyword>
<evidence type="ECO:0000256" key="15">
    <source>
        <dbReference type="ARBA" id="ARBA00022963"/>
    </source>
</evidence>
<keyword evidence="10" id="KW-0812">Transmembrane</keyword>
<evidence type="ECO:0000256" key="5">
    <source>
        <dbReference type="ARBA" id="ARBA00010525"/>
    </source>
</evidence>
<dbReference type="Pfam" id="PF02253">
    <property type="entry name" value="PLA1"/>
    <property type="match status" value="1"/>
</dbReference>
<dbReference type="EMBL" id="JBHSFV010000002">
    <property type="protein sequence ID" value="MFC4633447.1"/>
    <property type="molecule type" value="Genomic_DNA"/>
</dbReference>
<comment type="caution">
    <text evidence="20">The sequence shown here is derived from an EMBL/GenBank/DDBJ whole genome shotgun (WGS) entry which is preliminary data.</text>
</comment>
<keyword evidence="14" id="KW-0106">Calcium</keyword>
<dbReference type="EC" id="3.1.1.32" evidence="7"/>
<evidence type="ECO:0000256" key="9">
    <source>
        <dbReference type="ARBA" id="ARBA00022452"/>
    </source>
</evidence>
<dbReference type="SUPFAM" id="SSF56931">
    <property type="entry name" value="Outer membrane phospholipase A (OMPLA)"/>
    <property type="match status" value="1"/>
</dbReference>
<keyword evidence="18" id="KW-0998">Cell outer membrane</keyword>
<comment type="similarity">
    <text evidence="5">Belongs to the phospholipase A1 family.</text>
</comment>
<evidence type="ECO:0000313" key="20">
    <source>
        <dbReference type="EMBL" id="MFC4633447.1"/>
    </source>
</evidence>
<keyword evidence="12" id="KW-0732">Signal</keyword>
<gene>
    <name evidence="20" type="ORF">ACFO3O_05990</name>
</gene>
<evidence type="ECO:0000256" key="17">
    <source>
        <dbReference type="ARBA" id="ARBA00023136"/>
    </source>
</evidence>
<keyword evidence="11" id="KW-0479">Metal-binding</keyword>
<proteinExistence type="inferred from homology"/>
<evidence type="ECO:0000256" key="11">
    <source>
        <dbReference type="ARBA" id="ARBA00022723"/>
    </source>
</evidence>
<evidence type="ECO:0000256" key="16">
    <source>
        <dbReference type="ARBA" id="ARBA00023098"/>
    </source>
</evidence>
<organism evidence="20 21">
    <name type="scientific">Dokdonia ponticola</name>
    <dbReference type="NCBI Taxonomy" id="2041041"/>
    <lineage>
        <taxon>Bacteria</taxon>
        <taxon>Pseudomonadati</taxon>
        <taxon>Bacteroidota</taxon>
        <taxon>Flavobacteriia</taxon>
        <taxon>Flavobacteriales</taxon>
        <taxon>Flavobacteriaceae</taxon>
        <taxon>Dokdonia</taxon>
    </lineage>
</organism>
<dbReference type="RefSeq" id="WP_379977650.1">
    <property type="nucleotide sequence ID" value="NZ_JBHSFV010000002.1"/>
</dbReference>
<keyword evidence="9" id="KW-1134">Transmembrane beta strand</keyword>